<comment type="caution">
    <text evidence="2">The sequence shown here is derived from an EMBL/GenBank/DDBJ whole genome shotgun (WGS) entry which is preliminary data.</text>
</comment>
<dbReference type="PANTHER" id="PTHR34068">
    <property type="entry name" value="UPF0145 PROTEIN YBJQ"/>
    <property type="match status" value="1"/>
</dbReference>
<dbReference type="Proteomes" id="UP000481153">
    <property type="component" value="Unassembled WGS sequence"/>
</dbReference>
<dbReference type="InterPro" id="IPR035439">
    <property type="entry name" value="UPF0145_dom_sf"/>
</dbReference>
<dbReference type="SUPFAM" id="SSF117782">
    <property type="entry name" value="YbjQ-like"/>
    <property type="match status" value="1"/>
</dbReference>
<reference evidence="2 3" key="1">
    <citation type="submission" date="2019-07" db="EMBL/GenBank/DDBJ databases">
        <title>Genomics analysis of Aphanomyces spp. identifies a new class of oomycete effector associated with host adaptation.</title>
        <authorList>
            <person name="Gaulin E."/>
        </authorList>
    </citation>
    <scope>NUCLEOTIDE SEQUENCE [LARGE SCALE GENOMIC DNA]</scope>
    <source>
        <strain evidence="2 3">ATCC 201684</strain>
    </source>
</reference>
<dbReference type="Pfam" id="PF01906">
    <property type="entry name" value="YbjQ_1"/>
    <property type="match status" value="1"/>
</dbReference>
<dbReference type="AlphaFoldDB" id="A0A6G0WFB8"/>
<comment type="similarity">
    <text evidence="1">Belongs to the UPF0145 family.</text>
</comment>
<evidence type="ECO:0000313" key="2">
    <source>
        <dbReference type="EMBL" id="KAF0725397.1"/>
    </source>
</evidence>
<gene>
    <name evidence="2" type="ORF">Ae201684_016168</name>
</gene>
<dbReference type="InterPro" id="IPR002765">
    <property type="entry name" value="UPF0145_YbjQ-like"/>
</dbReference>
<proteinExistence type="inferred from homology"/>
<organism evidence="2 3">
    <name type="scientific">Aphanomyces euteiches</name>
    <dbReference type="NCBI Taxonomy" id="100861"/>
    <lineage>
        <taxon>Eukaryota</taxon>
        <taxon>Sar</taxon>
        <taxon>Stramenopiles</taxon>
        <taxon>Oomycota</taxon>
        <taxon>Saprolegniomycetes</taxon>
        <taxon>Saprolegniales</taxon>
        <taxon>Verrucalvaceae</taxon>
        <taxon>Aphanomyces</taxon>
    </lineage>
</organism>
<sequence length="155" mass="16960">MLRLVACRAAPRRLVRHLSTTTNETENLYVTPDEIKSSKLLISTRDCVEGREIIEEIGIVSATVVRTKNIVEDIFAALGGVFGGETRSYSVLMNETTQEAVHRLKGAAIAQGATAVVMTKFEINTTMNRFIFGLHSTVLVYGTAVVCRPVSNDSK</sequence>
<name>A0A6G0WFB8_9STRA</name>
<dbReference type="Gene3D" id="3.30.110.70">
    <property type="entry name" value="Hypothetical protein apc22750. Chain B"/>
    <property type="match status" value="1"/>
</dbReference>
<dbReference type="PANTHER" id="PTHR34068:SF2">
    <property type="entry name" value="UPF0145 PROTEIN SCO3412"/>
    <property type="match status" value="1"/>
</dbReference>
<dbReference type="EMBL" id="VJMJ01000243">
    <property type="protein sequence ID" value="KAF0725397.1"/>
    <property type="molecule type" value="Genomic_DNA"/>
</dbReference>
<protein>
    <submittedName>
        <fullName evidence="2">Uncharacterized protein</fullName>
    </submittedName>
</protein>
<evidence type="ECO:0000313" key="3">
    <source>
        <dbReference type="Proteomes" id="UP000481153"/>
    </source>
</evidence>
<dbReference type="VEuPathDB" id="FungiDB:AeMF1_009947"/>
<evidence type="ECO:0000256" key="1">
    <source>
        <dbReference type="ARBA" id="ARBA00010751"/>
    </source>
</evidence>
<accession>A0A6G0WFB8</accession>
<keyword evidence="3" id="KW-1185">Reference proteome</keyword>